<dbReference type="KEGG" id="phal:H9I45_12780"/>
<feature type="domain" description="Gfo/Idh/MocA-like oxidoreductase N-terminal" evidence="3">
    <location>
        <begin position="6"/>
        <end position="123"/>
    </location>
</feature>
<dbReference type="InterPro" id="IPR051317">
    <property type="entry name" value="Gfo/Idh/MocA_oxidoreduct"/>
</dbReference>
<evidence type="ECO:0000313" key="5">
    <source>
        <dbReference type="EMBL" id="QOD60209.1"/>
    </source>
</evidence>
<protein>
    <submittedName>
        <fullName evidence="5">Gfo/Idh/MocA family oxidoreductase</fullName>
    </submittedName>
</protein>
<dbReference type="Pfam" id="PF02894">
    <property type="entry name" value="GFO_IDH_MocA_C"/>
    <property type="match status" value="1"/>
</dbReference>
<sequence>MKNSQINVALCAFGMSGYVFHAPFIDLHPNLNFYGVFERTKNEAKKNYPTVKTFRSLEDILVDDKVALVVVNTPNTTHYNFTKKVILAGKNVVVEKPFTVTVAEAEELVQLAKDKNVLLSVYHNRRWDSDFKTVKRIIDKGILGDLVDVEIHYDRFEPDLSYKTHKELPIKGVGSLYDLGSHLIDQALQLFGMPKALFANLDSFRNNSKVGDYFDVKLYYNNFYVNLKSSYFVRETLPGYILHGKKGSFIKTKADIQEVELQKGLKPNSKNWGIEPISEQGLLHIEIEGEIIKKHILSEKGDYMEYYNGISEAILNKTAVPVSAEDATDVIKIIEAAIKSSEEQQVVEL</sequence>
<evidence type="ECO:0000259" key="4">
    <source>
        <dbReference type="Pfam" id="PF02894"/>
    </source>
</evidence>
<dbReference type="Proteomes" id="UP000516764">
    <property type="component" value="Chromosome"/>
</dbReference>
<reference evidence="5 6" key="1">
    <citation type="journal article" date="2016" name="Int. J. Syst. Evol. Microbiol.">
        <title>Polaribacter haliotis sp. nov., isolated from the gut of abalone Haliotis discus hannai.</title>
        <authorList>
            <person name="Kim Y.O."/>
            <person name="Park I.S."/>
            <person name="Park S."/>
            <person name="Nam B.H."/>
            <person name="Park J.M."/>
            <person name="Kim D.G."/>
            <person name="Yoon J.H."/>
        </authorList>
    </citation>
    <scope>NUCLEOTIDE SEQUENCE [LARGE SCALE GENOMIC DNA]</scope>
    <source>
        <strain evidence="5 6">KCTC 52418</strain>
    </source>
</reference>
<dbReference type="GO" id="GO:0016491">
    <property type="term" value="F:oxidoreductase activity"/>
    <property type="evidence" value="ECO:0007669"/>
    <property type="project" value="UniProtKB-KW"/>
</dbReference>
<accession>A0A7L8AED7</accession>
<dbReference type="InterPro" id="IPR036291">
    <property type="entry name" value="NAD(P)-bd_dom_sf"/>
</dbReference>
<dbReference type="PANTHER" id="PTHR43708:SF5">
    <property type="entry name" value="CONSERVED EXPRESSED OXIDOREDUCTASE (EUROFUNG)-RELATED"/>
    <property type="match status" value="1"/>
</dbReference>
<evidence type="ECO:0000313" key="6">
    <source>
        <dbReference type="Proteomes" id="UP000516764"/>
    </source>
</evidence>
<keyword evidence="6" id="KW-1185">Reference proteome</keyword>
<dbReference type="InterPro" id="IPR004104">
    <property type="entry name" value="Gfo/Idh/MocA-like_OxRdtase_C"/>
</dbReference>
<dbReference type="Gene3D" id="3.30.360.10">
    <property type="entry name" value="Dihydrodipicolinate Reductase, domain 2"/>
    <property type="match status" value="1"/>
</dbReference>
<evidence type="ECO:0000259" key="3">
    <source>
        <dbReference type="Pfam" id="PF01408"/>
    </source>
</evidence>
<dbReference type="Pfam" id="PF01408">
    <property type="entry name" value="GFO_IDH_MocA"/>
    <property type="match status" value="1"/>
</dbReference>
<name>A0A7L8AED7_9FLAO</name>
<dbReference type="AlphaFoldDB" id="A0A7L8AED7"/>
<evidence type="ECO:0000256" key="1">
    <source>
        <dbReference type="ARBA" id="ARBA00010928"/>
    </source>
</evidence>
<dbReference type="InterPro" id="IPR000683">
    <property type="entry name" value="Gfo/Idh/MocA-like_OxRdtase_N"/>
</dbReference>
<comment type="similarity">
    <text evidence="1">Belongs to the Gfo/Idh/MocA family.</text>
</comment>
<dbReference type="OrthoDB" id="9815825at2"/>
<dbReference type="Gene3D" id="3.40.50.720">
    <property type="entry name" value="NAD(P)-binding Rossmann-like Domain"/>
    <property type="match status" value="1"/>
</dbReference>
<evidence type="ECO:0000256" key="2">
    <source>
        <dbReference type="ARBA" id="ARBA00023002"/>
    </source>
</evidence>
<feature type="domain" description="Gfo/Idh/MocA-like oxidoreductase C-terminal" evidence="4">
    <location>
        <begin position="135"/>
        <end position="349"/>
    </location>
</feature>
<gene>
    <name evidence="5" type="ORF">H9I45_12780</name>
</gene>
<organism evidence="5 6">
    <name type="scientific">Polaribacter haliotis</name>
    <dbReference type="NCBI Taxonomy" id="1888915"/>
    <lineage>
        <taxon>Bacteria</taxon>
        <taxon>Pseudomonadati</taxon>
        <taxon>Bacteroidota</taxon>
        <taxon>Flavobacteriia</taxon>
        <taxon>Flavobacteriales</taxon>
        <taxon>Flavobacteriaceae</taxon>
    </lineage>
</organism>
<dbReference type="GO" id="GO:0000166">
    <property type="term" value="F:nucleotide binding"/>
    <property type="evidence" value="ECO:0007669"/>
    <property type="project" value="InterPro"/>
</dbReference>
<dbReference type="PANTHER" id="PTHR43708">
    <property type="entry name" value="CONSERVED EXPRESSED OXIDOREDUCTASE (EUROFUNG)"/>
    <property type="match status" value="1"/>
</dbReference>
<dbReference type="SUPFAM" id="SSF51735">
    <property type="entry name" value="NAD(P)-binding Rossmann-fold domains"/>
    <property type="match status" value="1"/>
</dbReference>
<keyword evidence="2" id="KW-0560">Oxidoreductase</keyword>
<proteinExistence type="inferred from homology"/>
<dbReference type="RefSeq" id="WP_088353844.1">
    <property type="nucleotide sequence ID" value="NZ_CP061813.1"/>
</dbReference>
<dbReference type="EMBL" id="CP061813">
    <property type="protein sequence ID" value="QOD60209.1"/>
    <property type="molecule type" value="Genomic_DNA"/>
</dbReference>